<comment type="caution">
    <text evidence="12">The sequence shown here is derived from an EMBL/GenBank/DDBJ whole genome shotgun (WGS) entry which is preliminary data.</text>
</comment>
<feature type="domain" description="Type II secretion system protein GspF" evidence="11">
    <location>
        <begin position="26"/>
        <end position="149"/>
    </location>
</feature>
<evidence type="ECO:0000256" key="8">
    <source>
        <dbReference type="ARBA" id="ARBA00023136"/>
    </source>
</evidence>
<dbReference type="GO" id="GO:0015628">
    <property type="term" value="P:protein secretion by the type II secretion system"/>
    <property type="evidence" value="ECO:0007669"/>
    <property type="project" value="TreeGrafter"/>
</dbReference>
<name>A0A370GDM0_9COXI</name>
<evidence type="ECO:0000313" key="13">
    <source>
        <dbReference type="Proteomes" id="UP000254720"/>
    </source>
</evidence>
<dbReference type="EMBL" id="QQAX01000017">
    <property type="protein sequence ID" value="RDI41787.1"/>
    <property type="molecule type" value="Genomic_DNA"/>
</dbReference>
<keyword evidence="8 10" id="KW-0472">Membrane</keyword>
<keyword evidence="5" id="KW-0997">Cell inner membrane</keyword>
<dbReference type="FunFam" id="1.20.81.30:FF:000001">
    <property type="entry name" value="Type II secretion system protein F"/>
    <property type="match status" value="2"/>
</dbReference>
<dbReference type="PRINTS" id="PR00812">
    <property type="entry name" value="BCTERIALGSPF"/>
</dbReference>
<dbReference type="Proteomes" id="UP000254720">
    <property type="component" value="Unassembled WGS sequence"/>
</dbReference>
<evidence type="ECO:0000256" key="3">
    <source>
        <dbReference type="ARBA" id="ARBA00022448"/>
    </source>
</evidence>
<keyword evidence="4" id="KW-1003">Cell membrane</keyword>
<feature type="transmembrane region" description="Helical" evidence="10">
    <location>
        <begin position="331"/>
        <end position="351"/>
    </location>
</feature>
<reference evidence="12 13" key="1">
    <citation type="submission" date="2018-07" db="EMBL/GenBank/DDBJ databases">
        <title>Genomic Encyclopedia of Type Strains, Phase IV (KMG-IV): sequencing the most valuable type-strain genomes for metagenomic binning, comparative biology and taxonomic classification.</title>
        <authorList>
            <person name="Goeker M."/>
        </authorList>
    </citation>
    <scope>NUCLEOTIDE SEQUENCE [LARGE SCALE GENOMIC DNA]</scope>
    <source>
        <strain evidence="12 13">DSM 16500</strain>
    </source>
</reference>
<dbReference type="InterPro" id="IPR042094">
    <property type="entry name" value="T2SS_GspF_sf"/>
</dbReference>
<evidence type="ECO:0000259" key="11">
    <source>
        <dbReference type="Pfam" id="PF00482"/>
    </source>
</evidence>
<evidence type="ECO:0000256" key="4">
    <source>
        <dbReference type="ARBA" id="ARBA00022475"/>
    </source>
</evidence>
<evidence type="ECO:0000256" key="5">
    <source>
        <dbReference type="ARBA" id="ARBA00022519"/>
    </source>
</evidence>
<comment type="subcellular location">
    <subcellularLocation>
        <location evidence="1 9">Cell inner membrane</location>
        <topology evidence="1 9">Multi-pass membrane protein</topology>
    </subcellularLocation>
</comment>
<keyword evidence="6 9" id="KW-0812">Transmembrane</keyword>
<dbReference type="PANTHER" id="PTHR30012">
    <property type="entry name" value="GENERAL SECRETION PATHWAY PROTEIN"/>
    <property type="match status" value="1"/>
</dbReference>
<comment type="similarity">
    <text evidence="2 9">Belongs to the GSP F family.</text>
</comment>
<evidence type="ECO:0000256" key="7">
    <source>
        <dbReference type="ARBA" id="ARBA00022989"/>
    </source>
</evidence>
<evidence type="ECO:0000256" key="6">
    <source>
        <dbReference type="ARBA" id="ARBA00022692"/>
    </source>
</evidence>
<feature type="transmembrane region" description="Helical" evidence="10">
    <location>
        <begin position="168"/>
        <end position="195"/>
    </location>
</feature>
<dbReference type="Pfam" id="PF00482">
    <property type="entry name" value="T2SSF"/>
    <property type="match status" value="2"/>
</dbReference>
<dbReference type="InterPro" id="IPR001992">
    <property type="entry name" value="T2SS_GspF/T4SS_PilC_CS"/>
</dbReference>
<proteinExistence type="inferred from homology"/>
<accession>A0A370GDM0</accession>
<dbReference type="InterPro" id="IPR003004">
    <property type="entry name" value="GspF/PilC"/>
</dbReference>
<gene>
    <name evidence="12" type="ORF">C8D86_1173</name>
</gene>
<organism evidence="12 13">
    <name type="scientific">Aquicella lusitana</name>
    <dbReference type="NCBI Taxonomy" id="254246"/>
    <lineage>
        <taxon>Bacteria</taxon>
        <taxon>Pseudomonadati</taxon>
        <taxon>Pseudomonadota</taxon>
        <taxon>Gammaproteobacteria</taxon>
        <taxon>Legionellales</taxon>
        <taxon>Coxiellaceae</taxon>
        <taxon>Aquicella</taxon>
    </lineage>
</organism>
<keyword evidence="13" id="KW-1185">Reference proteome</keyword>
<dbReference type="PROSITE" id="PS00874">
    <property type="entry name" value="T2SP_F"/>
    <property type="match status" value="1"/>
</dbReference>
<evidence type="ECO:0000256" key="2">
    <source>
        <dbReference type="ARBA" id="ARBA00005745"/>
    </source>
</evidence>
<protein>
    <submittedName>
        <fullName evidence="12">Type II secretion system protein F (GspF)</fullName>
    </submittedName>
</protein>
<feature type="domain" description="Type II secretion system protein GspF" evidence="11">
    <location>
        <begin position="229"/>
        <end position="350"/>
    </location>
</feature>
<sequence>MKQTIKHHWLQLKQKRPITPSDLSVFLRQFATLITAGIPIIKSCEILERSQEKMAMRLLIFTIKREILIGKTLSHGLAQHTQHFDGLTCQFIRIGEQTGRLDTMLTAAARYHENRLAFNKQIKQALFYPCIIMVVALIVTLSMFIFVIPRFAELFQGAGNKLPLLTRVIFFLAAYINHYFAGPILLILLFLLPILSKSTLIKNKFNFQQWLVRLPFVKQCGRKIMLTRFANHLSISLMAGIPLIDALKLTANACSDPVFLTVINTLRNKVSAGHALHQAMQTYPFPQLMIQMVKIGEESGQLEPMLDKIAEFLDTEIEQLMGYFNQLLEPLIMVVLGVLIGGLVIGMYLPLFKLGYLN</sequence>
<keyword evidence="7 10" id="KW-1133">Transmembrane helix</keyword>
<evidence type="ECO:0000256" key="9">
    <source>
        <dbReference type="RuleBase" id="RU003923"/>
    </source>
</evidence>
<dbReference type="InterPro" id="IPR018076">
    <property type="entry name" value="T2SS_GspF_dom"/>
</dbReference>
<dbReference type="AlphaFoldDB" id="A0A370GDM0"/>
<feature type="transmembrane region" description="Helical" evidence="10">
    <location>
        <begin position="125"/>
        <end position="148"/>
    </location>
</feature>
<dbReference type="PANTHER" id="PTHR30012:SF7">
    <property type="entry name" value="PROTEIN TRANSPORT PROTEIN HOFC HOMOLOG"/>
    <property type="match status" value="1"/>
</dbReference>
<keyword evidence="3 9" id="KW-0813">Transport</keyword>
<evidence type="ECO:0000256" key="10">
    <source>
        <dbReference type="SAM" id="Phobius"/>
    </source>
</evidence>
<evidence type="ECO:0000313" key="12">
    <source>
        <dbReference type="EMBL" id="RDI41787.1"/>
    </source>
</evidence>
<evidence type="ECO:0000256" key="1">
    <source>
        <dbReference type="ARBA" id="ARBA00004429"/>
    </source>
</evidence>
<dbReference type="Gene3D" id="1.20.81.30">
    <property type="entry name" value="Type II secretion system (T2SS), domain F"/>
    <property type="match status" value="2"/>
</dbReference>
<dbReference type="GO" id="GO:0005886">
    <property type="term" value="C:plasma membrane"/>
    <property type="evidence" value="ECO:0007669"/>
    <property type="project" value="UniProtKB-SubCell"/>
</dbReference>